<dbReference type="AlphaFoldDB" id="A0A1J3DC68"/>
<gene>
    <name evidence="3" type="ORF">GA_TR6430_c4_g1_i1_g.21276</name>
</gene>
<feature type="region of interest" description="Disordered" evidence="2">
    <location>
        <begin position="90"/>
        <end position="131"/>
    </location>
</feature>
<name>A0A1J3DC68_NOCCA</name>
<dbReference type="EMBL" id="GEVI01014702">
    <property type="protein sequence ID" value="JAU17618.1"/>
    <property type="molecule type" value="Transcribed_RNA"/>
</dbReference>
<dbReference type="PANTHER" id="PTHR33701:SF3">
    <property type="entry name" value="TRANSCRIPTIONAL REGULATOR ATRX"/>
    <property type="match status" value="1"/>
</dbReference>
<keyword evidence="1" id="KW-0175">Coiled coil</keyword>
<sequence length="644" mass="70777">MANQDNLDHRSIDSDAQDPTSMTIEFLRARLLAERAVSKSARAKLDGLADKVAELEEQLKIVSLQRKKAEQATADVLAILEEKGFTDVSDAYDSSSDHESYSHTNSVSGKSISWKGRRREPASSDKMKEIRNRRQRVFDSAYFSSARHRQGRSCRQIRRSESRIVSEDHKRDGNPVDFQENGVSSEVLSTTCEEASRTDADVTLVKGDESLHKVSNSNGLERENSMDINLERALKNRARVIGSFEDMEETQKEWEKKFTEKENKSSALDLCDVGNHSDVTDESNGEKAQAHLKGSTLVPSFGDTRSIANEVGFKESFETLSHGSPDKSVTPPDQSCKSCSSKSVEQDASPSEDKGKHISESPESECSRPQSSDNPATSTTWSPPLTQPNSGGGSFFSNATTIQKVDYPLVPVVKEKSNPPDTVLTALKQAKLSLQEKVNSLQIRKPEYRSESSCPSTPGSYMNTYALPIEAPFGTKPSLPASNVEFPVGCAELFRVPTDFSFDASTRNNYQASSSQKALVSHIPERDSPQLLDTSPPLSMDGRLLTTPYIGGPKLWAGFRPDGQPMVDAQESRLYKGSPSAISGGPYGLEGNFDRQVSTYTPTTPTQSLYPDSVLRSREMYSTPYYTRPVALPPTGGSGDGLYR</sequence>
<proteinExistence type="predicted"/>
<evidence type="ECO:0000256" key="1">
    <source>
        <dbReference type="SAM" id="Coils"/>
    </source>
</evidence>
<feature type="region of interest" description="Disordered" evidence="2">
    <location>
        <begin position="257"/>
        <end position="303"/>
    </location>
</feature>
<reference evidence="3" key="1">
    <citation type="submission" date="2016-07" db="EMBL/GenBank/DDBJ databases">
        <title>De novo transcriptome assembly of four accessions of the metal hyperaccumulator plant Noccaea caerulescens.</title>
        <authorList>
            <person name="Blande D."/>
            <person name="Halimaa P."/>
            <person name="Tervahauta A.I."/>
            <person name="Aarts M.G."/>
            <person name="Karenlampi S.O."/>
        </authorList>
    </citation>
    <scope>NUCLEOTIDE SEQUENCE</scope>
</reference>
<feature type="compositionally biased region" description="Basic and acidic residues" evidence="2">
    <location>
        <begin position="351"/>
        <end position="360"/>
    </location>
</feature>
<feature type="compositionally biased region" description="Polar residues" evidence="2">
    <location>
        <begin position="367"/>
        <end position="398"/>
    </location>
</feature>
<protein>
    <submittedName>
        <fullName evidence="3">Uncharacterized protein</fullName>
    </submittedName>
</protein>
<dbReference type="PANTHER" id="PTHR33701">
    <property type="entry name" value="TRANSMEMBRANE PROTEIN"/>
    <property type="match status" value="1"/>
</dbReference>
<accession>A0A1J3DC68</accession>
<evidence type="ECO:0000313" key="3">
    <source>
        <dbReference type="EMBL" id="JAU17618.1"/>
    </source>
</evidence>
<feature type="compositionally biased region" description="Polar residues" evidence="2">
    <location>
        <begin position="331"/>
        <end position="349"/>
    </location>
</feature>
<feature type="coiled-coil region" evidence="1">
    <location>
        <begin position="38"/>
        <end position="72"/>
    </location>
</feature>
<feature type="compositionally biased region" description="Basic and acidic residues" evidence="2">
    <location>
        <begin position="119"/>
        <end position="131"/>
    </location>
</feature>
<organism evidence="3">
    <name type="scientific">Noccaea caerulescens</name>
    <name type="common">Alpine penny-cress</name>
    <name type="synonym">Thlaspi caerulescens</name>
    <dbReference type="NCBI Taxonomy" id="107243"/>
    <lineage>
        <taxon>Eukaryota</taxon>
        <taxon>Viridiplantae</taxon>
        <taxon>Streptophyta</taxon>
        <taxon>Embryophyta</taxon>
        <taxon>Tracheophyta</taxon>
        <taxon>Spermatophyta</taxon>
        <taxon>Magnoliopsida</taxon>
        <taxon>eudicotyledons</taxon>
        <taxon>Gunneridae</taxon>
        <taxon>Pentapetalae</taxon>
        <taxon>rosids</taxon>
        <taxon>malvids</taxon>
        <taxon>Brassicales</taxon>
        <taxon>Brassicaceae</taxon>
        <taxon>Coluteocarpeae</taxon>
        <taxon>Noccaea</taxon>
    </lineage>
</organism>
<evidence type="ECO:0000256" key="2">
    <source>
        <dbReference type="SAM" id="MobiDB-lite"/>
    </source>
</evidence>
<feature type="region of interest" description="Disordered" evidence="2">
    <location>
        <begin position="318"/>
        <end position="398"/>
    </location>
</feature>